<dbReference type="AlphaFoldDB" id="A0A180G0Q6"/>
<reference evidence="2" key="1">
    <citation type="submission" date="2009-11" db="EMBL/GenBank/DDBJ databases">
        <authorList>
            <consortium name="The Broad Institute Genome Sequencing Platform"/>
            <person name="Ward D."/>
            <person name="Feldgarden M."/>
            <person name="Earl A."/>
            <person name="Young S.K."/>
            <person name="Zeng Q."/>
            <person name="Koehrsen M."/>
            <person name="Alvarado L."/>
            <person name="Berlin A."/>
            <person name="Bochicchio J."/>
            <person name="Borenstein D."/>
            <person name="Chapman S.B."/>
            <person name="Chen Z."/>
            <person name="Engels R."/>
            <person name="Freedman E."/>
            <person name="Gellesch M."/>
            <person name="Goldberg J."/>
            <person name="Griggs A."/>
            <person name="Gujja S."/>
            <person name="Heilman E."/>
            <person name="Heiman D."/>
            <person name="Hepburn T."/>
            <person name="Howarth C."/>
            <person name="Jen D."/>
            <person name="Larson L."/>
            <person name="Lewis B."/>
            <person name="Mehta T."/>
            <person name="Park D."/>
            <person name="Pearson M."/>
            <person name="Roberts A."/>
            <person name="Saif S."/>
            <person name="Shea T."/>
            <person name="Shenoy N."/>
            <person name="Sisk P."/>
            <person name="Stolte C."/>
            <person name="Sykes S."/>
            <person name="Thomson T."/>
            <person name="Walk T."/>
            <person name="White J."/>
            <person name="Yandava C."/>
            <person name="Izard J."/>
            <person name="Baranova O.V."/>
            <person name="Blanton J.M."/>
            <person name="Tanner A.C."/>
            <person name="Dewhirst F.E."/>
            <person name="Haas B."/>
            <person name="Nusbaum C."/>
            <person name="Birren B."/>
        </authorList>
    </citation>
    <scope>NUCLEOTIDE SEQUENCE [LARGE SCALE GENOMIC DNA]</scope>
    <source>
        <strain evidence="2">1-1 BBBD Race 1</strain>
    </source>
</reference>
<evidence type="ECO:0000313" key="2">
    <source>
        <dbReference type="EMBL" id="OAV86237.1"/>
    </source>
</evidence>
<sequence length="278" mass="29393">FFVSDRPNPTPANVNSSSSEPVRSAADPAPTDNGVAALFDLLFRPTGNTARAQSDRVVPQANQANKPRSGASVVDTGLIAANINPALSAAGSTTVRSPALPAVNPILRRFIDSIHNQAPPAPQSAASTQLHSQSVASTEIVDRELRPQTTAPTQPHSQSIDSAVLVDQELRGGPTGVNPTSTVHPCPASRADTEIIVEGPPNPNLSDPENLNAEEDVQFSPATELIIRTHLRFREECLQALAASNYEQAVLFRDLAVPTHDTLVRLIGAEALAHLAED</sequence>
<gene>
    <name evidence="2" type="ORF">PTTG_30009</name>
</gene>
<evidence type="ECO:0000313" key="3">
    <source>
        <dbReference type="EnsemblFungi" id="PTTG_30009-t43_1-p1"/>
    </source>
</evidence>
<evidence type="ECO:0000313" key="4">
    <source>
        <dbReference type="Proteomes" id="UP000005240"/>
    </source>
</evidence>
<dbReference type="Proteomes" id="UP000005240">
    <property type="component" value="Unassembled WGS sequence"/>
</dbReference>
<dbReference type="EMBL" id="ADAS02001408">
    <property type="protein sequence ID" value="OAV86237.1"/>
    <property type="molecule type" value="Genomic_DNA"/>
</dbReference>
<evidence type="ECO:0000256" key="1">
    <source>
        <dbReference type="SAM" id="MobiDB-lite"/>
    </source>
</evidence>
<feature type="region of interest" description="Disordered" evidence="1">
    <location>
        <begin position="117"/>
        <end position="137"/>
    </location>
</feature>
<reference evidence="2" key="2">
    <citation type="submission" date="2016-05" db="EMBL/GenBank/DDBJ databases">
        <title>Comparative analysis highlights variable genome content of wheat rusts and divergence of the mating loci.</title>
        <authorList>
            <person name="Cuomo C.A."/>
            <person name="Bakkeren G."/>
            <person name="Szabo L."/>
            <person name="Khalil H."/>
            <person name="Joly D."/>
            <person name="Goldberg J."/>
            <person name="Young S."/>
            <person name="Zeng Q."/>
            <person name="Fellers J."/>
        </authorList>
    </citation>
    <scope>NUCLEOTIDE SEQUENCE [LARGE SCALE GENOMIC DNA]</scope>
    <source>
        <strain evidence="2">1-1 BBBD Race 1</strain>
    </source>
</reference>
<reference evidence="3 4" key="3">
    <citation type="journal article" date="2017" name="G3 (Bethesda)">
        <title>Comparative analysis highlights variable genome content of wheat rusts and divergence of the mating loci.</title>
        <authorList>
            <person name="Cuomo C.A."/>
            <person name="Bakkeren G."/>
            <person name="Khalil H.B."/>
            <person name="Panwar V."/>
            <person name="Joly D."/>
            <person name="Linning R."/>
            <person name="Sakthikumar S."/>
            <person name="Song X."/>
            <person name="Adiconis X."/>
            <person name="Fan L."/>
            <person name="Goldberg J.M."/>
            <person name="Levin J.Z."/>
            <person name="Young S."/>
            <person name="Zeng Q."/>
            <person name="Anikster Y."/>
            <person name="Bruce M."/>
            <person name="Wang M."/>
            <person name="Yin C."/>
            <person name="McCallum B."/>
            <person name="Szabo L.J."/>
            <person name="Hulbert S."/>
            <person name="Chen X."/>
            <person name="Fellers J.P."/>
        </authorList>
    </citation>
    <scope>NUCLEOTIDE SEQUENCE</scope>
    <source>
        <strain evidence="3">isolate 1-1 / race 1 (BBBD)</strain>
        <strain evidence="4">Isolate 1-1 / race 1 (BBBD)</strain>
    </source>
</reference>
<proteinExistence type="predicted"/>
<name>A0A180G0Q6_PUCT1</name>
<dbReference type="VEuPathDB" id="FungiDB:PTTG_30009"/>
<feature type="region of interest" description="Disordered" evidence="1">
    <location>
        <begin position="1"/>
        <end position="31"/>
    </location>
</feature>
<feature type="compositionally biased region" description="Polar residues" evidence="1">
    <location>
        <begin position="11"/>
        <end position="21"/>
    </location>
</feature>
<feature type="region of interest" description="Disordered" evidence="1">
    <location>
        <begin position="50"/>
        <end position="70"/>
    </location>
</feature>
<reference evidence="3" key="4">
    <citation type="submission" date="2025-05" db="UniProtKB">
        <authorList>
            <consortium name="EnsemblFungi"/>
        </authorList>
    </citation>
    <scope>IDENTIFICATION</scope>
    <source>
        <strain evidence="3">isolate 1-1 / race 1 (BBBD)</strain>
    </source>
</reference>
<organism evidence="2">
    <name type="scientific">Puccinia triticina (isolate 1-1 / race 1 (BBBD))</name>
    <name type="common">Brown leaf rust fungus</name>
    <dbReference type="NCBI Taxonomy" id="630390"/>
    <lineage>
        <taxon>Eukaryota</taxon>
        <taxon>Fungi</taxon>
        <taxon>Dikarya</taxon>
        <taxon>Basidiomycota</taxon>
        <taxon>Pucciniomycotina</taxon>
        <taxon>Pucciniomycetes</taxon>
        <taxon>Pucciniales</taxon>
        <taxon>Pucciniaceae</taxon>
        <taxon>Puccinia</taxon>
    </lineage>
</organism>
<protein>
    <submittedName>
        <fullName evidence="2 3">Uncharacterized protein</fullName>
    </submittedName>
</protein>
<accession>A0A180G0Q6</accession>
<keyword evidence="4" id="KW-1185">Reference proteome</keyword>
<dbReference type="EnsemblFungi" id="PTTG_30009-t43_1">
    <property type="protein sequence ID" value="PTTG_30009-t43_1-p1"/>
    <property type="gene ID" value="PTTG_30009"/>
</dbReference>
<feature type="non-terminal residue" evidence="2">
    <location>
        <position position="1"/>
    </location>
</feature>
<feature type="compositionally biased region" description="Polar residues" evidence="1">
    <location>
        <begin position="128"/>
        <end position="137"/>
    </location>
</feature>